<dbReference type="AlphaFoldDB" id="A0AA95KEH3"/>
<reference evidence="2" key="2">
    <citation type="submission" date="2023-04" db="EMBL/GenBank/DDBJ databases">
        <authorList>
            <person name="Beletskiy A.V."/>
            <person name="Mardanov A.V."/>
            <person name="Ravin N.V."/>
        </authorList>
    </citation>
    <scope>NUCLEOTIDE SEQUENCE</scope>
    <source>
        <strain evidence="2">GKL-01</strain>
    </source>
</reference>
<keyword evidence="2" id="KW-0255">Endonuclease</keyword>
<dbReference type="KEGG" id="tdu:QJT80_00860"/>
<dbReference type="GO" id="GO:0004519">
    <property type="term" value="F:endonuclease activity"/>
    <property type="evidence" value="ECO:0007669"/>
    <property type="project" value="UniProtKB-KW"/>
</dbReference>
<evidence type="ECO:0000259" key="1">
    <source>
        <dbReference type="Pfam" id="PF14279"/>
    </source>
</evidence>
<keyword evidence="2" id="KW-0378">Hydrolase</keyword>
<reference evidence="2" key="1">
    <citation type="journal article" date="2023" name="Int. J. Mol. Sci.">
        <title>Metagenomics Revealed a New Genus 'Candidatus Thiocaldithrix dubininis' gen. nov., sp. nov. and a New Species 'Candidatus Thiothrix putei' sp. nov. in the Family Thiotrichaceae, Some Members of Which Have Traits of Both Na+- and H+-Motive Energetics.</title>
        <authorList>
            <person name="Ravin N.V."/>
            <person name="Muntyan M.S."/>
            <person name="Smolyakov D.D."/>
            <person name="Rudenko T.S."/>
            <person name="Beletsky A.V."/>
            <person name="Mardanov A.V."/>
            <person name="Grabovich M.Y."/>
        </authorList>
    </citation>
    <scope>NUCLEOTIDE SEQUENCE</scope>
    <source>
        <strain evidence="2">GKL-01</strain>
    </source>
</reference>
<protein>
    <submittedName>
        <fullName evidence="2">HNH endonuclease</fullName>
    </submittedName>
</protein>
<dbReference type="InterPro" id="IPR029471">
    <property type="entry name" value="HNH_5"/>
</dbReference>
<dbReference type="Pfam" id="PF14279">
    <property type="entry name" value="HNH_5"/>
    <property type="match status" value="1"/>
</dbReference>
<keyword evidence="2" id="KW-0540">Nuclease</keyword>
<dbReference type="EMBL" id="CP124755">
    <property type="protein sequence ID" value="WGZ91034.1"/>
    <property type="molecule type" value="Genomic_DNA"/>
</dbReference>
<proteinExistence type="predicted"/>
<organism evidence="2">
    <name type="scientific">Candidatus Thiocaldithrix dubininis</name>
    <dbReference type="NCBI Taxonomy" id="3080823"/>
    <lineage>
        <taxon>Bacteria</taxon>
        <taxon>Pseudomonadati</taxon>
        <taxon>Pseudomonadota</taxon>
        <taxon>Gammaproteobacteria</taxon>
        <taxon>Thiotrichales</taxon>
        <taxon>Thiotrichaceae</taxon>
        <taxon>Candidatus Thiocaldithrix</taxon>
    </lineage>
</organism>
<sequence length="347" mass="39915">MAICYLTGKTITEKDHPNKDDHKSLEHIIPNALGGKIASNYVLTFRANQQLNEEIDKEFTKIFTAFVARLPINKDRNSTPSVSAFHPEYQTDVFFKNGRFFPKKPFFDDEKRIIYADSEKNGKNYRAYLEREGKVSKGETIRIMDDLAGDIEIPFQLGNVIFKKGFAKIAAGFATLKGVSRNNLSDVIDLTSNKIKDKIILSPFIPNASELLFESNKYKSINYPVHSLVLVGSKSQQFLYCYVDLFSAFQFYVLLSQDYAGNDIYEAYTYDILNDKEINHNDYIKSIPNVPASLVDEKYRVISPIDFIKNTHRADETRIYCHDNFYKLASFVNYTFINQKAKKLKLI</sequence>
<accession>A0AA95KEH3</accession>
<name>A0AA95KEH3_9GAMM</name>
<evidence type="ECO:0000313" key="2">
    <source>
        <dbReference type="EMBL" id="WGZ91034.1"/>
    </source>
</evidence>
<gene>
    <name evidence="2" type="ORF">QJT80_00860</name>
</gene>
<dbReference type="Proteomes" id="UP001300672">
    <property type="component" value="Chromosome"/>
</dbReference>
<feature type="domain" description="HNH endonuclease 5" evidence="1">
    <location>
        <begin position="18"/>
        <end position="63"/>
    </location>
</feature>